<accession>A0ABP1D6V3</accession>
<reference evidence="3" key="1">
    <citation type="submission" date="2024-04" db="EMBL/GenBank/DDBJ databases">
        <authorList>
            <person name="Shaw F."/>
            <person name="Minotto A."/>
        </authorList>
    </citation>
    <scope>NUCLEOTIDE SEQUENCE [LARGE SCALE GENOMIC DNA]</scope>
</reference>
<proteinExistence type="predicted"/>
<keyword evidence="1" id="KW-0472">Membrane</keyword>
<name>A0ABP1D6V3_9APHY</name>
<organism evidence="2 3">
    <name type="scientific">Somion occarium</name>
    <dbReference type="NCBI Taxonomy" id="3059160"/>
    <lineage>
        <taxon>Eukaryota</taxon>
        <taxon>Fungi</taxon>
        <taxon>Dikarya</taxon>
        <taxon>Basidiomycota</taxon>
        <taxon>Agaricomycotina</taxon>
        <taxon>Agaricomycetes</taxon>
        <taxon>Polyporales</taxon>
        <taxon>Cerrenaceae</taxon>
        <taxon>Somion</taxon>
    </lineage>
</organism>
<evidence type="ECO:0000313" key="2">
    <source>
        <dbReference type="EMBL" id="CAL1702444.1"/>
    </source>
</evidence>
<keyword evidence="1" id="KW-0812">Transmembrane</keyword>
<evidence type="ECO:0000256" key="1">
    <source>
        <dbReference type="SAM" id="Phobius"/>
    </source>
</evidence>
<sequence>MQVSCKFRAVRLRVEAVMKYPHSQRSHVNLQHRQGYILRLIRICAIVFCLPSLLACLSLCISALFPLASRYVRFSPADSLDTRHFYMGPRGCCGRRSASPVTLLSWSRSSGVSRLNHRNHIKVATSNVEAAAVT</sequence>
<keyword evidence="3" id="KW-1185">Reference proteome</keyword>
<evidence type="ECO:0000313" key="3">
    <source>
        <dbReference type="Proteomes" id="UP001497453"/>
    </source>
</evidence>
<gene>
    <name evidence="2" type="ORF">GFSPODELE1_LOCUS4048</name>
</gene>
<protein>
    <recommendedName>
        <fullName evidence="4">Transmembrane protein</fullName>
    </recommendedName>
</protein>
<dbReference type="EMBL" id="OZ037945">
    <property type="protein sequence ID" value="CAL1702444.1"/>
    <property type="molecule type" value="Genomic_DNA"/>
</dbReference>
<dbReference type="Proteomes" id="UP001497453">
    <property type="component" value="Chromosome 2"/>
</dbReference>
<keyword evidence="1" id="KW-1133">Transmembrane helix</keyword>
<evidence type="ECO:0008006" key="4">
    <source>
        <dbReference type="Google" id="ProtNLM"/>
    </source>
</evidence>
<feature type="transmembrane region" description="Helical" evidence="1">
    <location>
        <begin position="40"/>
        <end position="65"/>
    </location>
</feature>